<dbReference type="AlphaFoldDB" id="A0AAV5LFA9"/>
<keyword evidence="2" id="KW-1185">Reference proteome</keyword>
<dbReference type="EMBL" id="BPVZ01000112">
    <property type="protein sequence ID" value="GKV35733.1"/>
    <property type="molecule type" value="Genomic_DNA"/>
</dbReference>
<evidence type="ECO:0000313" key="1">
    <source>
        <dbReference type="EMBL" id="GKV35733.1"/>
    </source>
</evidence>
<sequence length="33" mass="3693">MRHSLKCDVDGRVIVITTRKGSKESLVNPLVLK</sequence>
<reference evidence="1 2" key="1">
    <citation type="journal article" date="2021" name="Commun. Biol.">
        <title>The genome of Shorea leprosula (Dipterocarpaceae) highlights the ecological relevance of drought in aseasonal tropical rainforests.</title>
        <authorList>
            <person name="Ng K.K.S."/>
            <person name="Kobayashi M.J."/>
            <person name="Fawcett J.A."/>
            <person name="Hatakeyama M."/>
            <person name="Paape T."/>
            <person name="Ng C.H."/>
            <person name="Ang C.C."/>
            <person name="Tnah L.H."/>
            <person name="Lee C.T."/>
            <person name="Nishiyama T."/>
            <person name="Sese J."/>
            <person name="O'Brien M.J."/>
            <person name="Copetti D."/>
            <person name="Mohd Noor M.I."/>
            <person name="Ong R.C."/>
            <person name="Putra M."/>
            <person name="Sireger I.Z."/>
            <person name="Indrioko S."/>
            <person name="Kosugi Y."/>
            <person name="Izuno A."/>
            <person name="Isagi Y."/>
            <person name="Lee S.L."/>
            <person name="Shimizu K.K."/>
        </authorList>
    </citation>
    <scope>NUCLEOTIDE SEQUENCE [LARGE SCALE GENOMIC DNA]</scope>
    <source>
        <strain evidence="1">214</strain>
    </source>
</reference>
<comment type="caution">
    <text evidence="1">The sequence shown here is derived from an EMBL/GenBank/DDBJ whole genome shotgun (WGS) entry which is preliminary data.</text>
</comment>
<accession>A0AAV5LFA9</accession>
<dbReference type="Proteomes" id="UP001054252">
    <property type="component" value="Unassembled WGS sequence"/>
</dbReference>
<gene>
    <name evidence="1" type="ORF">SLEP1_g43959</name>
</gene>
<name>A0AAV5LFA9_9ROSI</name>
<protein>
    <submittedName>
        <fullName evidence="1">Uncharacterized protein</fullName>
    </submittedName>
</protein>
<evidence type="ECO:0000313" key="2">
    <source>
        <dbReference type="Proteomes" id="UP001054252"/>
    </source>
</evidence>
<organism evidence="1 2">
    <name type="scientific">Rubroshorea leprosula</name>
    <dbReference type="NCBI Taxonomy" id="152421"/>
    <lineage>
        <taxon>Eukaryota</taxon>
        <taxon>Viridiplantae</taxon>
        <taxon>Streptophyta</taxon>
        <taxon>Embryophyta</taxon>
        <taxon>Tracheophyta</taxon>
        <taxon>Spermatophyta</taxon>
        <taxon>Magnoliopsida</taxon>
        <taxon>eudicotyledons</taxon>
        <taxon>Gunneridae</taxon>
        <taxon>Pentapetalae</taxon>
        <taxon>rosids</taxon>
        <taxon>malvids</taxon>
        <taxon>Malvales</taxon>
        <taxon>Dipterocarpaceae</taxon>
        <taxon>Rubroshorea</taxon>
    </lineage>
</organism>
<proteinExistence type="predicted"/>